<sequence>MARPSREEPILTSAFLCAIGLLISGSDILMSQLNDESANFASWPGLTMCTVALAGLIIQRCRRGSVTRELQAAPPAEEEPPP</sequence>
<name>A0ABU7KWJ2_9ACTN</name>
<feature type="transmembrane region" description="Helical" evidence="1">
    <location>
        <begin position="41"/>
        <end position="58"/>
    </location>
</feature>
<accession>A0ABU7KWJ2</accession>
<keyword evidence="1" id="KW-0472">Membrane</keyword>
<evidence type="ECO:0000313" key="2">
    <source>
        <dbReference type="EMBL" id="MEE2053644.1"/>
    </source>
</evidence>
<protein>
    <submittedName>
        <fullName evidence="2">Uncharacterized protein</fullName>
    </submittedName>
</protein>
<comment type="caution">
    <text evidence="2">The sequence shown here is derived from an EMBL/GenBank/DDBJ whole genome shotgun (WGS) entry which is preliminary data.</text>
</comment>
<evidence type="ECO:0000256" key="1">
    <source>
        <dbReference type="SAM" id="Phobius"/>
    </source>
</evidence>
<dbReference type="Proteomes" id="UP001348641">
    <property type="component" value="Unassembled WGS sequence"/>
</dbReference>
<evidence type="ECO:0000313" key="3">
    <source>
        <dbReference type="Proteomes" id="UP001348641"/>
    </source>
</evidence>
<proteinExistence type="predicted"/>
<organism evidence="2 3">
    <name type="scientific">Nocardiopsis tropica</name>
    <dbReference type="NCBI Taxonomy" id="109330"/>
    <lineage>
        <taxon>Bacteria</taxon>
        <taxon>Bacillati</taxon>
        <taxon>Actinomycetota</taxon>
        <taxon>Actinomycetes</taxon>
        <taxon>Streptosporangiales</taxon>
        <taxon>Nocardiopsidaceae</taxon>
        <taxon>Nocardiopsis</taxon>
    </lineage>
</organism>
<reference evidence="2 3" key="1">
    <citation type="submission" date="2023-07" db="EMBL/GenBank/DDBJ databases">
        <authorList>
            <person name="Girao M."/>
            <person name="Carvalho M.F."/>
        </authorList>
    </citation>
    <scope>NUCLEOTIDE SEQUENCE [LARGE SCALE GENOMIC DNA]</scope>
    <source>
        <strain evidence="2 3">66/93</strain>
    </source>
</reference>
<dbReference type="RefSeq" id="WP_330160575.1">
    <property type="nucleotide sequence ID" value="NZ_BAAAJA010000012.1"/>
</dbReference>
<gene>
    <name evidence="2" type="ORF">Q8A49_24395</name>
</gene>
<keyword evidence="1" id="KW-1133">Transmembrane helix</keyword>
<dbReference type="EMBL" id="JAUUCC010000078">
    <property type="protein sequence ID" value="MEE2053644.1"/>
    <property type="molecule type" value="Genomic_DNA"/>
</dbReference>
<keyword evidence="1" id="KW-0812">Transmembrane</keyword>